<accession>A0A370DJZ5</accession>
<keyword evidence="9" id="KW-0282">Flagellum</keyword>
<feature type="domain" description="Flagellar hook-associated protein 1 D2-like" evidence="8">
    <location>
        <begin position="199"/>
        <end position="280"/>
    </location>
</feature>
<name>A0A370DJZ5_9GAMM</name>
<evidence type="ECO:0000256" key="5">
    <source>
        <dbReference type="ARBA" id="ARBA00023143"/>
    </source>
</evidence>
<evidence type="ECO:0000259" key="6">
    <source>
        <dbReference type="Pfam" id="PF00669"/>
    </source>
</evidence>
<comment type="subcellular location">
    <subcellularLocation>
        <location evidence="1">Bacterial flagellum</location>
    </subcellularLocation>
    <subcellularLocation>
        <location evidence="2">Secreted</location>
    </subcellularLocation>
</comment>
<dbReference type="PANTHER" id="PTHR42792">
    <property type="entry name" value="FLAGELLIN"/>
    <property type="match status" value="1"/>
</dbReference>
<dbReference type="Proteomes" id="UP000254266">
    <property type="component" value="Unassembled WGS sequence"/>
</dbReference>
<dbReference type="GO" id="GO:0071973">
    <property type="term" value="P:bacterial-type flagellum-dependent cell motility"/>
    <property type="evidence" value="ECO:0007669"/>
    <property type="project" value="InterPro"/>
</dbReference>
<sequence length="549" mass="58081">MRVSTALIHNQGLQNILRQQEDLVRVQNEISTGKKIQSPSDDPNGAARIVDINEALSQIEQFGENANYATQQLNLEESTLTSANLVLQRVRELSIQAANTGVNDLESNQAIASEIKEKLGELFDYANVKDENGDYIFSGFQSKTQAFTTDGAGNYTYNGDEGQTAIQIGSSRQVTANNSGAEVFQMIRTGNGDFSVDVNRTNAGTGKISTGSVTDRTAFQSHDYTIRFIDADNYEVFDNTAGAVVGVTPRPYNDGSSITFEGIEVQISETPVAGDEFTVEASRYQDIFTTLSDLVRELETPGTGDITGSFGGGYLANGFTAGDAIGFDLDFDGITLNVAAVAGATDAATATSLTAGLVAAGVTDNLDGTFTLNGTTPGLSVTFSVNPTTSAIEFRTDGGNGEVFSNLNLSNLADTGNDGVMLLNNNGSNTVASVASITSAIVGDVGFFAAGGPSSTFLSQQIDNSLNNIDLAMDGIINVQTSIGGRINSIDSQLDDNEAKSVHLQGVRSEIQDLDLAEAISNMTFQTTNLQVAQQTFVRIQALSLFEFI</sequence>
<feature type="domain" description="Flagellin N-terminal" evidence="6">
    <location>
        <begin position="3"/>
        <end position="140"/>
    </location>
</feature>
<dbReference type="EMBL" id="QFXC01000007">
    <property type="protein sequence ID" value="RDH84704.1"/>
    <property type="molecule type" value="Genomic_DNA"/>
</dbReference>
<keyword evidence="9" id="KW-0969">Cilium</keyword>
<evidence type="ECO:0000313" key="10">
    <source>
        <dbReference type="Proteomes" id="UP000254266"/>
    </source>
</evidence>
<evidence type="ECO:0000256" key="4">
    <source>
        <dbReference type="ARBA" id="ARBA00022525"/>
    </source>
</evidence>
<dbReference type="Gene3D" id="1.20.1330.10">
    <property type="entry name" value="f41 fragment of flagellin, N-terminal domain"/>
    <property type="match status" value="2"/>
</dbReference>
<organism evidence="9 10">
    <name type="scientific">endosymbiont of Galathealinum brachiosum</name>
    <dbReference type="NCBI Taxonomy" id="2200906"/>
    <lineage>
        <taxon>Bacteria</taxon>
        <taxon>Pseudomonadati</taxon>
        <taxon>Pseudomonadota</taxon>
        <taxon>Gammaproteobacteria</taxon>
        <taxon>sulfur-oxidizing symbionts</taxon>
    </lineage>
</organism>
<dbReference type="InterPro" id="IPR046358">
    <property type="entry name" value="Flagellin_C"/>
</dbReference>
<keyword evidence="5" id="KW-0975">Bacterial flagellum</keyword>
<evidence type="ECO:0000259" key="7">
    <source>
        <dbReference type="Pfam" id="PF00700"/>
    </source>
</evidence>
<dbReference type="Pfam" id="PF00669">
    <property type="entry name" value="Flagellin_N"/>
    <property type="match status" value="1"/>
</dbReference>
<evidence type="ECO:0000256" key="1">
    <source>
        <dbReference type="ARBA" id="ARBA00004365"/>
    </source>
</evidence>
<keyword evidence="4" id="KW-0964">Secreted</keyword>
<dbReference type="AlphaFoldDB" id="A0A370DJZ5"/>
<gene>
    <name evidence="9" type="primary">flgL</name>
    <name evidence="9" type="ORF">DIZ80_04350</name>
</gene>
<dbReference type="GO" id="GO:0009424">
    <property type="term" value="C:bacterial-type flagellum hook"/>
    <property type="evidence" value="ECO:0007669"/>
    <property type="project" value="InterPro"/>
</dbReference>
<dbReference type="GO" id="GO:0005576">
    <property type="term" value="C:extracellular region"/>
    <property type="evidence" value="ECO:0007669"/>
    <property type="project" value="UniProtKB-SubCell"/>
</dbReference>
<dbReference type="InterPro" id="IPR013384">
    <property type="entry name" value="Flagell_FlgL"/>
</dbReference>
<evidence type="ECO:0000256" key="2">
    <source>
        <dbReference type="ARBA" id="ARBA00004613"/>
    </source>
</evidence>
<comment type="similarity">
    <text evidence="3">Belongs to the bacterial flagellin family.</text>
</comment>
<comment type="caution">
    <text evidence="9">The sequence shown here is derived from an EMBL/GenBank/DDBJ whole genome shotgun (WGS) entry which is preliminary data.</text>
</comment>
<evidence type="ECO:0000313" key="9">
    <source>
        <dbReference type="EMBL" id="RDH84704.1"/>
    </source>
</evidence>
<dbReference type="Pfam" id="PF21158">
    <property type="entry name" value="flgK_1st_1"/>
    <property type="match status" value="1"/>
</dbReference>
<dbReference type="InterPro" id="IPR001492">
    <property type="entry name" value="Flagellin"/>
</dbReference>
<dbReference type="PANTHER" id="PTHR42792:SF1">
    <property type="entry name" value="FLAGELLAR HOOK-ASSOCIATED PROTEIN 3"/>
    <property type="match status" value="1"/>
</dbReference>
<dbReference type="GO" id="GO:0005198">
    <property type="term" value="F:structural molecule activity"/>
    <property type="evidence" value="ECO:0007669"/>
    <property type="project" value="InterPro"/>
</dbReference>
<evidence type="ECO:0000256" key="3">
    <source>
        <dbReference type="ARBA" id="ARBA00005709"/>
    </source>
</evidence>
<dbReference type="NCBIfam" id="TIGR02550">
    <property type="entry name" value="flagell_flgL"/>
    <property type="match status" value="1"/>
</dbReference>
<dbReference type="Pfam" id="PF00700">
    <property type="entry name" value="Flagellin_C"/>
    <property type="match status" value="1"/>
</dbReference>
<keyword evidence="9" id="KW-0966">Cell projection</keyword>
<evidence type="ECO:0000259" key="8">
    <source>
        <dbReference type="Pfam" id="PF21158"/>
    </source>
</evidence>
<proteinExistence type="inferred from homology"/>
<feature type="domain" description="Flagellin C-terminal" evidence="7">
    <location>
        <begin position="467"/>
        <end position="547"/>
    </location>
</feature>
<dbReference type="InterPro" id="IPR001029">
    <property type="entry name" value="Flagellin_N"/>
</dbReference>
<protein>
    <submittedName>
        <fullName evidence="9">Flagellar hook-associated protein 3</fullName>
    </submittedName>
</protein>
<dbReference type="InterPro" id="IPR049119">
    <property type="entry name" value="FlgK_D2-like"/>
</dbReference>
<reference evidence="9 10" key="1">
    <citation type="journal article" date="2018" name="ISME J.">
        <title>Endosymbiont genomes yield clues of tubeworm success.</title>
        <authorList>
            <person name="Li Y."/>
            <person name="Liles M.R."/>
            <person name="Halanych K.M."/>
        </authorList>
    </citation>
    <scope>NUCLEOTIDE SEQUENCE [LARGE SCALE GENOMIC DNA]</scope>
    <source>
        <strain evidence="9">A1464</strain>
    </source>
</reference>
<keyword evidence="10" id="KW-1185">Reference proteome</keyword>
<dbReference type="SUPFAM" id="SSF64518">
    <property type="entry name" value="Phase 1 flagellin"/>
    <property type="match status" value="2"/>
</dbReference>